<keyword evidence="1" id="KW-0472">Membrane</keyword>
<proteinExistence type="predicted"/>
<organism evidence="2 3">
    <name type="scientific">Sporosarcina newyorkensis</name>
    <dbReference type="NCBI Taxonomy" id="759851"/>
    <lineage>
        <taxon>Bacteria</taxon>
        <taxon>Bacillati</taxon>
        <taxon>Bacillota</taxon>
        <taxon>Bacilli</taxon>
        <taxon>Bacillales</taxon>
        <taxon>Caryophanaceae</taxon>
        <taxon>Sporosarcina</taxon>
    </lineage>
</organism>
<sequence length="348" mass="39577">MNIISTGITKFLTGIGCILPILAVGFFVISLFNGFGFIGFVISVIVFLVGLFIIGQGQLMQDGYKEKQKKILLSLNSGQPRFEKMPSIMSIDLLKRIVIDHDKQRIYIWYAEDGKGNVLRKPKLGMSYKLLNYDFTDLVAAAIVEDDTIIMSSPEFADISTISGENKKHASTNTMNMPMDKVKTMELILQIDDEIFPFFQFKFYDASYKDLLKESIEYNAVLKEMRKAYNRFDSILNGSAENLVPVAPLSYQEVSSKSDEVPAVMEPSKIQPIERETKRHEETVAPPHEIDQPTYTFSDDLADQSIIVESSEIEKDSFPDQDIPAEQTELSYFERIIAENKRQLTERK</sequence>
<evidence type="ECO:0000313" key="3">
    <source>
        <dbReference type="Proteomes" id="UP000190042"/>
    </source>
</evidence>
<feature type="transmembrane region" description="Helical" evidence="1">
    <location>
        <begin position="38"/>
        <end position="60"/>
    </location>
</feature>
<keyword evidence="1" id="KW-0812">Transmembrane</keyword>
<name>A0A1T4YZL7_9BACL</name>
<evidence type="ECO:0000256" key="1">
    <source>
        <dbReference type="SAM" id="Phobius"/>
    </source>
</evidence>
<reference evidence="3" key="1">
    <citation type="submission" date="2017-02" db="EMBL/GenBank/DDBJ databases">
        <authorList>
            <person name="Varghese N."/>
            <person name="Submissions S."/>
        </authorList>
    </citation>
    <scope>NUCLEOTIDE SEQUENCE [LARGE SCALE GENOMIC DNA]</scope>
    <source>
        <strain evidence="3">DSM 23966</strain>
    </source>
</reference>
<gene>
    <name evidence="2" type="ORF">SAMN04244570_0329</name>
</gene>
<dbReference type="RefSeq" id="WP_078818803.1">
    <property type="nucleotide sequence ID" value="NZ_FUYJ01000012.1"/>
</dbReference>
<dbReference type="Proteomes" id="UP000190042">
    <property type="component" value="Unassembled WGS sequence"/>
</dbReference>
<keyword evidence="1" id="KW-1133">Transmembrane helix</keyword>
<feature type="transmembrane region" description="Helical" evidence="1">
    <location>
        <begin position="12"/>
        <end position="32"/>
    </location>
</feature>
<dbReference type="EMBL" id="FUYJ01000012">
    <property type="protein sequence ID" value="SKB07186.1"/>
    <property type="molecule type" value="Genomic_DNA"/>
</dbReference>
<keyword evidence="3" id="KW-1185">Reference proteome</keyword>
<accession>A0A1T4YZL7</accession>
<evidence type="ECO:0000313" key="2">
    <source>
        <dbReference type="EMBL" id="SKB07186.1"/>
    </source>
</evidence>
<protein>
    <submittedName>
        <fullName evidence="2">Uncharacterized protein</fullName>
    </submittedName>
</protein>
<dbReference type="AlphaFoldDB" id="A0A1T4YZL7"/>